<name>A0AA36J5J6_9DINO</name>
<evidence type="ECO:0000313" key="3">
    <source>
        <dbReference type="EMBL" id="CAJ1399509.1"/>
    </source>
</evidence>
<protein>
    <submittedName>
        <fullName evidence="3">Uncharacterized protein</fullName>
    </submittedName>
</protein>
<keyword evidence="4" id="KW-1185">Reference proteome</keyword>
<evidence type="ECO:0000256" key="1">
    <source>
        <dbReference type="SAM" id="MobiDB-lite"/>
    </source>
</evidence>
<dbReference type="EMBL" id="CAUJNA010003339">
    <property type="protein sequence ID" value="CAJ1399509.1"/>
    <property type="molecule type" value="Genomic_DNA"/>
</dbReference>
<feature type="region of interest" description="Disordered" evidence="1">
    <location>
        <begin position="500"/>
        <end position="540"/>
    </location>
</feature>
<evidence type="ECO:0000256" key="2">
    <source>
        <dbReference type="SAM" id="Phobius"/>
    </source>
</evidence>
<feature type="transmembrane region" description="Helical" evidence="2">
    <location>
        <begin position="27"/>
        <end position="51"/>
    </location>
</feature>
<feature type="compositionally biased region" description="Low complexity" evidence="1">
    <location>
        <begin position="515"/>
        <end position="540"/>
    </location>
</feature>
<feature type="transmembrane region" description="Helical" evidence="2">
    <location>
        <begin position="89"/>
        <end position="109"/>
    </location>
</feature>
<reference evidence="3" key="1">
    <citation type="submission" date="2023-08" db="EMBL/GenBank/DDBJ databases">
        <authorList>
            <person name="Chen Y."/>
            <person name="Shah S."/>
            <person name="Dougan E. K."/>
            <person name="Thang M."/>
            <person name="Chan C."/>
        </authorList>
    </citation>
    <scope>NUCLEOTIDE SEQUENCE</scope>
</reference>
<keyword evidence="2" id="KW-0472">Membrane</keyword>
<evidence type="ECO:0000313" key="4">
    <source>
        <dbReference type="Proteomes" id="UP001178507"/>
    </source>
</evidence>
<gene>
    <name evidence="3" type="ORF">EVOR1521_LOCUS23028</name>
</gene>
<dbReference type="Proteomes" id="UP001178507">
    <property type="component" value="Unassembled WGS sequence"/>
</dbReference>
<comment type="caution">
    <text evidence="3">The sequence shown here is derived from an EMBL/GenBank/DDBJ whole genome shotgun (WGS) entry which is preliminary data.</text>
</comment>
<keyword evidence="2" id="KW-0812">Transmembrane</keyword>
<dbReference type="AlphaFoldDB" id="A0AA36J5J6"/>
<accession>A0AA36J5J6</accession>
<sequence length="540" mass="60455">MLKASRPDFFCVASPVMQKPEAVQMAMGVWIILLELLTIMLLVRLCALSLGSCRAKLRKFKSFVWQCCRNGPTKNVDQHIIDKFHETQCTILTVGSGVFAIALFLRLLAVHPFLLSKQEHNLQHTLDYTNVIAYPLCLVLAFRAKGIVTPSSLGPWYIALQTLCVIPVGLAEPDDVQRVSLVTLLPRVLIGQAAPTWWLPIFGNLIQLLVVIPKVLSQHDVVLTQAAELFMLITACQVMRWQVFEIVSISQRLRKCTIDMQAVSTLLLGFCDAVVEIDNSMKLTEDCRQLSTMLLHSRASECLGRDFLSFFCPEDRKHIQESLTGERFSKTVALNARMLDSLNNFLRVELLHIQFLNAQGEECWLVGMREFQDMDNSIAPLPCEAEESKACIMFDCNSMEILTVNSEIQKIQPGVIFEGMHLADLPGSDIYELLLQIQGAVNGFYETSTVRPVHVDLQILAKRYEGDLTLQEDQLLETLVGTLQLRFAGSPLTEQNLKRLAAAPATKRSKKRSRNPSSKGSRSSGSQQGSILQLRLPVSL</sequence>
<keyword evidence="2" id="KW-1133">Transmembrane helix</keyword>
<proteinExistence type="predicted"/>
<organism evidence="3 4">
    <name type="scientific">Effrenium voratum</name>
    <dbReference type="NCBI Taxonomy" id="2562239"/>
    <lineage>
        <taxon>Eukaryota</taxon>
        <taxon>Sar</taxon>
        <taxon>Alveolata</taxon>
        <taxon>Dinophyceae</taxon>
        <taxon>Suessiales</taxon>
        <taxon>Symbiodiniaceae</taxon>
        <taxon>Effrenium</taxon>
    </lineage>
</organism>